<dbReference type="Pfam" id="PF05685">
    <property type="entry name" value="Uma2"/>
    <property type="match status" value="1"/>
</dbReference>
<keyword evidence="3" id="KW-1185">Reference proteome</keyword>
<accession>A0A7Z9E1J9</accession>
<dbReference type="EMBL" id="CZCS02000210">
    <property type="protein sequence ID" value="VXD22900.1"/>
    <property type="molecule type" value="Genomic_DNA"/>
</dbReference>
<dbReference type="Proteomes" id="UP000182190">
    <property type="component" value="Unassembled WGS sequence"/>
</dbReference>
<dbReference type="InterPro" id="IPR012296">
    <property type="entry name" value="Nuclease_put_TT1808"/>
</dbReference>
<evidence type="ECO:0000259" key="1">
    <source>
        <dbReference type="Pfam" id="PF05685"/>
    </source>
</evidence>
<reference evidence="2" key="1">
    <citation type="submission" date="2019-10" db="EMBL/GenBank/DDBJ databases">
        <authorList>
            <consortium name="Genoscope - CEA"/>
            <person name="William W."/>
        </authorList>
    </citation>
    <scope>NUCLEOTIDE SEQUENCE [LARGE SCALE GENOMIC DNA]</scope>
    <source>
        <strain evidence="2">BBR_PRJEB10994</strain>
    </source>
</reference>
<dbReference type="RefSeq" id="WP_083620870.1">
    <property type="nucleotide sequence ID" value="NZ_LR735015.1"/>
</dbReference>
<proteinExistence type="predicted"/>
<gene>
    <name evidence="2" type="ORF">PL9631_680024</name>
</gene>
<dbReference type="InterPro" id="IPR011335">
    <property type="entry name" value="Restrct_endonuc-II-like"/>
</dbReference>
<dbReference type="CDD" id="cd06260">
    <property type="entry name" value="DUF820-like"/>
    <property type="match status" value="1"/>
</dbReference>
<evidence type="ECO:0000313" key="2">
    <source>
        <dbReference type="EMBL" id="VXD22900.1"/>
    </source>
</evidence>
<comment type="caution">
    <text evidence="2">The sequence shown here is derived from an EMBL/GenBank/DDBJ whole genome shotgun (WGS) entry which is preliminary data.</text>
</comment>
<dbReference type="AlphaFoldDB" id="A0A7Z9E1J9"/>
<feature type="domain" description="Putative restriction endonuclease" evidence="1">
    <location>
        <begin position="29"/>
        <end position="195"/>
    </location>
</feature>
<sequence>MSASTNQHPRIIPLLENGDLLSRAEFERRYQAMPYVKKAELIEGIVYMASPLRFESHAEPHADLLIWLGNYKIATPGVRLGDNPTVRLDFDNEPQPDAVLLIDPNCGGQSRLSDDGYIEGAPELVAEIAASSASIDLRDKKRVYRRNGVKEYLVWQVMEGRFDWFFLQDGEYISLTPDTKEIIHSRVFPGLWLSVSALLAGDMLEVITTLQTGLATPEHQQFLQ</sequence>
<dbReference type="InterPro" id="IPR008538">
    <property type="entry name" value="Uma2"/>
</dbReference>
<dbReference type="PANTHER" id="PTHR35400:SF3">
    <property type="entry name" value="SLL1072 PROTEIN"/>
    <property type="match status" value="1"/>
</dbReference>
<dbReference type="OrthoDB" id="449656at2"/>
<dbReference type="Gene3D" id="3.90.1570.10">
    <property type="entry name" value="tt1808, chain A"/>
    <property type="match status" value="1"/>
</dbReference>
<organism evidence="2 3">
    <name type="scientific">Planktothrix paucivesiculata PCC 9631</name>
    <dbReference type="NCBI Taxonomy" id="671071"/>
    <lineage>
        <taxon>Bacteria</taxon>
        <taxon>Bacillati</taxon>
        <taxon>Cyanobacteriota</taxon>
        <taxon>Cyanophyceae</taxon>
        <taxon>Oscillatoriophycideae</taxon>
        <taxon>Oscillatoriales</taxon>
        <taxon>Microcoleaceae</taxon>
        <taxon>Planktothrix</taxon>
    </lineage>
</organism>
<name>A0A7Z9E1J9_9CYAN</name>
<evidence type="ECO:0000313" key="3">
    <source>
        <dbReference type="Proteomes" id="UP000182190"/>
    </source>
</evidence>
<dbReference type="PANTHER" id="PTHR35400">
    <property type="entry name" value="SLR1083 PROTEIN"/>
    <property type="match status" value="1"/>
</dbReference>
<protein>
    <recommendedName>
        <fullName evidence="1">Putative restriction endonuclease domain-containing protein</fullName>
    </recommendedName>
</protein>
<dbReference type="SUPFAM" id="SSF52980">
    <property type="entry name" value="Restriction endonuclease-like"/>
    <property type="match status" value="1"/>
</dbReference>